<dbReference type="InterPro" id="IPR013783">
    <property type="entry name" value="Ig-like_fold"/>
</dbReference>
<organism evidence="1 2">
    <name type="scientific">Melipona quadrifasciata</name>
    <dbReference type="NCBI Taxonomy" id="166423"/>
    <lineage>
        <taxon>Eukaryota</taxon>
        <taxon>Metazoa</taxon>
        <taxon>Ecdysozoa</taxon>
        <taxon>Arthropoda</taxon>
        <taxon>Hexapoda</taxon>
        <taxon>Insecta</taxon>
        <taxon>Pterygota</taxon>
        <taxon>Neoptera</taxon>
        <taxon>Endopterygota</taxon>
        <taxon>Hymenoptera</taxon>
        <taxon>Apocrita</taxon>
        <taxon>Aculeata</taxon>
        <taxon>Apoidea</taxon>
        <taxon>Anthophila</taxon>
        <taxon>Apidae</taxon>
        <taxon>Melipona</taxon>
    </lineage>
</organism>
<evidence type="ECO:0000313" key="2">
    <source>
        <dbReference type="Proteomes" id="UP000053105"/>
    </source>
</evidence>
<evidence type="ECO:0000313" key="1">
    <source>
        <dbReference type="EMBL" id="KOX69103.1"/>
    </source>
</evidence>
<keyword evidence="2" id="KW-1185">Reference proteome</keyword>
<accession>A0A0M8ZT52</accession>
<gene>
    <name evidence="1" type="ORF">WN51_06506</name>
</gene>
<dbReference type="OrthoDB" id="6427221at2759"/>
<dbReference type="Gene3D" id="2.60.40.10">
    <property type="entry name" value="Immunoglobulins"/>
    <property type="match status" value="1"/>
</dbReference>
<name>A0A0M8ZT52_9HYME</name>
<dbReference type="AlphaFoldDB" id="A0A0M8ZT52"/>
<sequence>MQRYYEIYKIQEFYLVYAKQECAAKSGGSVVEHHPSYWEQPFNQPYFDNTTKRDTTTTVGQTAFLPCRVRNLGDRARKRNDRTKVYSEIKRKLFYTMSNEPAVSGNTV</sequence>
<dbReference type="EMBL" id="KQ435900">
    <property type="protein sequence ID" value="KOX69103.1"/>
    <property type="molecule type" value="Genomic_DNA"/>
</dbReference>
<evidence type="ECO:0008006" key="3">
    <source>
        <dbReference type="Google" id="ProtNLM"/>
    </source>
</evidence>
<dbReference type="Proteomes" id="UP000053105">
    <property type="component" value="Unassembled WGS sequence"/>
</dbReference>
<proteinExistence type="predicted"/>
<reference evidence="1 2" key="1">
    <citation type="submission" date="2015-07" db="EMBL/GenBank/DDBJ databases">
        <title>The genome of Melipona quadrifasciata.</title>
        <authorList>
            <person name="Pan H."/>
            <person name="Kapheim K."/>
        </authorList>
    </citation>
    <scope>NUCLEOTIDE SEQUENCE [LARGE SCALE GENOMIC DNA]</scope>
    <source>
        <strain evidence="1">0111107301</strain>
        <tissue evidence="1">Whole body</tissue>
    </source>
</reference>
<protein>
    <recommendedName>
        <fullName evidence="3">Ig-like domain-containing protein</fullName>
    </recommendedName>
</protein>
<dbReference type="STRING" id="166423.A0A0M8ZT52"/>